<dbReference type="InterPro" id="IPR003362">
    <property type="entry name" value="Bact_transf"/>
</dbReference>
<keyword evidence="4" id="KW-0808">Transferase</keyword>
<dbReference type="AlphaFoldDB" id="A0A6P0UJX7"/>
<comment type="caution">
    <text evidence="4">The sequence shown here is derived from an EMBL/GenBank/DDBJ whole genome shotgun (WGS) entry which is preliminary data.</text>
</comment>
<dbReference type="EMBL" id="JAABOO010000001">
    <property type="protein sequence ID" value="NER12188.1"/>
    <property type="molecule type" value="Genomic_DNA"/>
</dbReference>
<protein>
    <submittedName>
        <fullName evidence="4">Sugar transferase</fullName>
    </submittedName>
</protein>
<organism evidence="4 5">
    <name type="scientific">Leptobacterium flavescens</name>
    <dbReference type="NCBI Taxonomy" id="472055"/>
    <lineage>
        <taxon>Bacteria</taxon>
        <taxon>Pseudomonadati</taxon>
        <taxon>Bacteroidota</taxon>
        <taxon>Flavobacteriia</taxon>
        <taxon>Flavobacteriales</taxon>
        <taxon>Flavobacteriaceae</taxon>
        <taxon>Leptobacterium</taxon>
    </lineage>
</organism>
<keyword evidence="5" id="KW-1185">Reference proteome</keyword>
<keyword evidence="2" id="KW-0472">Membrane</keyword>
<evidence type="ECO:0000256" key="1">
    <source>
        <dbReference type="ARBA" id="ARBA00006464"/>
    </source>
</evidence>
<dbReference type="GO" id="GO:0016780">
    <property type="term" value="F:phosphotransferase activity, for other substituted phosphate groups"/>
    <property type="evidence" value="ECO:0007669"/>
    <property type="project" value="TreeGrafter"/>
</dbReference>
<dbReference type="Pfam" id="PF02397">
    <property type="entry name" value="Bac_transf"/>
    <property type="match status" value="1"/>
</dbReference>
<dbReference type="Proteomes" id="UP000468581">
    <property type="component" value="Unassembled WGS sequence"/>
</dbReference>
<gene>
    <name evidence="4" type="ORF">GWK08_01925</name>
</gene>
<comment type="similarity">
    <text evidence="1">Belongs to the bacterial sugar transferase family.</text>
</comment>
<evidence type="ECO:0000256" key="2">
    <source>
        <dbReference type="SAM" id="Phobius"/>
    </source>
</evidence>
<keyword evidence="2" id="KW-0812">Transmembrane</keyword>
<keyword evidence="2" id="KW-1133">Transmembrane helix</keyword>
<dbReference type="PANTHER" id="PTHR30576">
    <property type="entry name" value="COLANIC BIOSYNTHESIS UDP-GLUCOSE LIPID CARRIER TRANSFERASE"/>
    <property type="match status" value="1"/>
</dbReference>
<name>A0A6P0UJX7_9FLAO</name>
<dbReference type="PANTHER" id="PTHR30576:SF20">
    <property type="entry name" value="QUINOVOSAMINEPHOSPHOTRANSFERAE-RELATED"/>
    <property type="match status" value="1"/>
</dbReference>
<sequence>MSARQKIAKRGFDVLLSVFLLMLLILPIILLVLIAVVDTGEFGLYKQKRIGYKGEAFNVLKIRTIKGDKIPKIGESFSGTSKTGKFLQKTKLNELPQLINILTGDMSFVGPRPDVPGYADELVGEDRIILSIRPGLTGPATIKYRNEEVLLINEEDPERYNREVIWPDKVKINKEYIRNWSFGRDIYYLLTTFKRTSW</sequence>
<feature type="transmembrane region" description="Helical" evidence="2">
    <location>
        <begin position="12"/>
        <end position="37"/>
    </location>
</feature>
<reference evidence="4 5" key="1">
    <citation type="submission" date="2020-01" db="EMBL/GenBank/DDBJ databases">
        <title>Leptobacterium flavescens.</title>
        <authorList>
            <person name="Wang G."/>
        </authorList>
    </citation>
    <scope>NUCLEOTIDE SEQUENCE [LARGE SCALE GENOMIC DNA]</scope>
    <source>
        <strain evidence="4 5">KCTC 22160</strain>
    </source>
</reference>
<feature type="domain" description="Bacterial sugar transferase" evidence="3">
    <location>
        <begin position="9"/>
        <end position="195"/>
    </location>
</feature>
<evidence type="ECO:0000259" key="3">
    <source>
        <dbReference type="Pfam" id="PF02397"/>
    </source>
</evidence>
<accession>A0A6P0UJX7</accession>
<evidence type="ECO:0000313" key="4">
    <source>
        <dbReference type="EMBL" id="NER12188.1"/>
    </source>
</evidence>
<proteinExistence type="inferred from homology"/>
<evidence type="ECO:0000313" key="5">
    <source>
        <dbReference type="Proteomes" id="UP000468581"/>
    </source>
</evidence>